<protein>
    <submittedName>
        <fullName evidence="1">Uncharacterized protein</fullName>
    </submittedName>
</protein>
<accession>A0A1C3EAP6</accession>
<dbReference type="Proteomes" id="UP000094828">
    <property type="component" value="Unassembled WGS sequence"/>
</dbReference>
<proteinExistence type="predicted"/>
<sequence length="79" mass="9183">MNQKHGIHRFWTEPIEVNCKAGNTTLRLYRETENRVTVAAEVVFWDAVGQYYLETLNGDLPLEIIEELIIEAKNVITHK</sequence>
<reference evidence="1 2" key="1">
    <citation type="submission" date="2016-05" db="EMBL/GenBank/DDBJ databases">
        <title>Genomic and physiological characterization of Planctopirus sp. isolated from fresh water lake.</title>
        <authorList>
            <person name="Subhash Y."/>
            <person name="Ramana C."/>
        </authorList>
    </citation>
    <scope>NUCLEOTIDE SEQUENCE [LARGE SCALE GENOMIC DNA]</scope>
    <source>
        <strain evidence="1 2">JC280</strain>
    </source>
</reference>
<gene>
    <name evidence="1" type="ORF">A6X21_00020</name>
</gene>
<evidence type="ECO:0000313" key="1">
    <source>
        <dbReference type="EMBL" id="ODA30312.1"/>
    </source>
</evidence>
<organism evidence="1 2">
    <name type="scientific">Planctopirus hydrillae</name>
    <dbReference type="NCBI Taxonomy" id="1841610"/>
    <lineage>
        <taxon>Bacteria</taxon>
        <taxon>Pseudomonadati</taxon>
        <taxon>Planctomycetota</taxon>
        <taxon>Planctomycetia</taxon>
        <taxon>Planctomycetales</taxon>
        <taxon>Planctomycetaceae</taxon>
        <taxon>Planctopirus</taxon>
    </lineage>
</organism>
<name>A0A1C3EAP6_9PLAN</name>
<dbReference type="EMBL" id="LYDR01000110">
    <property type="protein sequence ID" value="ODA30312.1"/>
    <property type="molecule type" value="Genomic_DNA"/>
</dbReference>
<evidence type="ECO:0000313" key="2">
    <source>
        <dbReference type="Proteomes" id="UP000094828"/>
    </source>
</evidence>
<dbReference type="STRING" id="1841610.A6X21_00020"/>
<dbReference type="AlphaFoldDB" id="A0A1C3EAP6"/>
<comment type="caution">
    <text evidence="1">The sequence shown here is derived from an EMBL/GenBank/DDBJ whole genome shotgun (WGS) entry which is preliminary data.</text>
</comment>
<keyword evidence="2" id="KW-1185">Reference proteome</keyword>